<keyword evidence="3" id="KW-1185">Reference proteome</keyword>
<evidence type="ECO:0000259" key="1">
    <source>
        <dbReference type="Pfam" id="PF09834"/>
    </source>
</evidence>
<evidence type="ECO:0000313" key="2">
    <source>
        <dbReference type="EMBL" id="MCP8900795.1"/>
    </source>
</evidence>
<accession>A0A9X2KX50</accession>
<dbReference type="EMBL" id="JAMFTH010000007">
    <property type="protein sequence ID" value="MCP8900795.1"/>
    <property type="molecule type" value="Genomic_DNA"/>
</dbReference>
<proteinExistence type="predicted"/>
<gene>
    <name evidence="2" type="ORF">M6D89_15915</name>
</gene>
<reference evidence="2" key="2">
    <citation type="submission" date="2023-01" db="EMBL/GenBank/DDBJ databases">
        <title>Gilvimarinus xylanilyticus HB14 isolated from Caulerpa lentillifera aquaculture base in Hainan, China.</title>
        <authorList>
            <person name="Zhang Y.-J."/>
        </authorList>
    </citation>
    <scope>NUCLEOTIDE SEQUENCE</scope>
    <source>
        <strain evidence="2">HB14</strain>
    </source>
</reference>
<evidence type="ECO:0000313" key="3">
    <source>
        <dbReference type="Proteomes" id="UP001139319"/>
    </source>
</evidence>
<dbReference type="InterPro" id="IPR018638">
    <property type="entry name" value="DUF2061_membrane"/>
</dbReference>
<dbReference type="AlphaFoldDB" id="A0A9X2KX50"/>
<feature type="domain" description="DUF2061" evidence="1">
    <location>
        <begin position="1"/>
        <end position="52"/>
    </location>
</feature>
<comment type="caution">
    <text evidence="2">The sequence shown here is derived from an EMBL/GenBank/DDBJ whole genome shotgun (WGS) entry which is preliminary data.</text>
</comment>
<dbReference type="Proteomes" id="UP001139319">
    <property type="component" value="Unassembled WGS sequence"/>
</dbReference>
<sequence>MIKTITFALLHFTVAFTVTYLLTGDIVIGSAVALIEPAINTVAFYFHEMGWNRWGEHKESMTEVFAQRVA</sequence>
<reference evidence="2" key="1">
    <citation type="submission" date="2022-05" db="EMBL/GenBank/DDBJ databases">
        <authorList>
            <person name="Sun H.-N."/>
        </authorList>
    </citation>
    <scope>NUCLEOTIDE SEQUENCE</scope>
    <source>
        <strain evidence="2">HB14</strain>
    </source>
</reference>
<organism evidence="2 3">
    <name type="scientific">Gilvimarinus xylanilyticus</name>
    <dbReference type="NCBI Taxonomy" id="2944139"/>
    <lineage>
        <taxon>Bacteria</taxon>
        <taxon>Pseudomonadati</taxon>
        <taxon>Pseudomonadota</taxon>
        <taxon>Gammaproteobacteria</taxon>
        <taxon>Cellvibrionales</taxon>
        <taxon>Cellvibrionaceae</taxon>
        <taxon>Gilvimarinus</taxon>
    </lineage>
</organism>
<dbReference type="RefSeq" id="WP_253969089.1">
    <property type="nucleotide sequence ID" value="NZ_JAMFTH010000007.1"/>
</dbReference>
<dbReference type="Pfam" id="PF09834">
    <property type="entry name" value="DUF2061"/>
    <property type="match status" value="1"/>
</dbReference>
<name>A0A9X2KX50_9GAMM</name>
<protein>
    <submittedName>
        <fullName evidence="2">DUF2061 domain-containing protein</fullName>
    </submittedName>
</protein>